<feature type="region of interest" description="Disordered" evidence="5">
    <location>
        <begin position="257"/>
        <end position="287"/>
    </location>
</feature>
<evidence type="ECO:0000313" key="7">
    <source>
        <dbReference type="Proteomes" id="UP000694906"/>
    </source>
</evidence>
<feature type="transmembrane region" description="Helical" evidence="6">
    <location>
        <begin position="90"/>
        <end position="115"/>
    </location>
</feature>
<evidence type="ECO:0000256" key="2">
    <source>
        <dbReference type="ARBA" id="ARBA00022692"/>
    </source>
</evidence>
<evidence type="ECO:0000256" key="5">
    <source>
        <dbReference type="SAM" id="MobiDB-lite"/>
    </source>
</evidence>
<dbReference type="InterPro" id="IPR018499">
    <property type="entry name" value="Tetraspanin/Peripherin"/>
</dbReference>
<dbReference type="RefSeq" id="XP_021103809.1">
    <property type="nucleotide sequence ID" value="XM_021248150.1"/>
</dbReference>
<protein>
    <submittedName>
        <fullName evidence="8">Tetraspanin-11 isoform X1</fullName>
    </submittedName>
</protein>
<sequence>MAQWKSEQDDWLVVYLKCLLFIFNFLFWAGGLAVMAVGVWTLAEKSSYLGFLASSTFATSACIVISAGTLVMATGFLGCTAVLSEQRGCLSMYFCLLFVIFLVELVSGVLAHMYYRRLSDELKQHLHRTLAESYGQPGASEVTASVDRLQQDVSHEHSRTLSLPLPTRVTPGKLPTLSELLLHPYHELLRAAMPRLHLRCPQSPRTPGAWVACFAILCPHFRHSSPATPQPSFCCQAALVLCAGSWPCQKSQSQPLSGCLPPASGSGAHGPEGRAGQAARGQRSNRQTLQCVPEGLHSALLPKSAKQNVPVRPTALALVGRPHPKSDEGQTLIPVTPGAVRVPWSHMWPPQTQDISVLTGSSLDSVR</sequence>
<dbReference type="Proteomes" id="UP000694906">
    <property type="component" value="Unplaced"/>
</dbReference>
<gene>
    <name evidence="8" type="primary">Tspan11</name>
</gene>
<name>A0AAX6S575_HETGA</name>
<keyword evidence="3 6" id="KW-1133">Transmembrane helix</keyword>
<comment type="subcellular location">
    <subcellularLocation>
        <location evidence="1">Membrane</location>
        <topology evidence="1">Multi-pass membrane protein</topology>
    </subcellularLocation>
</comment>
<dbReference type="Pfam" id="PF00335">
    <property type="entry name" value="Tetraspanin"/>
    <property type="match status" value="1"/>
</dbReference>
<dbReference type="PANTHER" id="PTHR19282">
    <property type="entry name" value="TETRASPANIN"/>
    <property type="match status" value="1"/>
</dbReference>
<evidence type="ECO:0000256" key="6">
    <source>
        <dbReference type="SAM" id="Phobius"/>
    </source>
</evidence>
<feature type="transmembrane region" description="Helical" evidence="6">
    <location>
        <begin position="57"/>
        <end position="83"/>
    </location>
</feature>
<dbReference type="AlphaFoldDB" id="A0AAX6S575"/>
<feature type="transmembrane region" description="Helical" evidence="6">
    <location>
        <begin position="12"/>
        <end position="37"/>
    </location>
</feature>
<organism evidence="7 8">
    <name type="scientific">Heterocephalus glaber</name>
    <name type="common">Naked mole rat</name>
    <dbReference type="NCBI Taxonomy" id="10181"/>
    <lineage>
        <taxon>Eukaryota</taxon>
        <taxon>Metazoa</taxon>
        <taxon>Chordata</taxon>
        <taxon>Craniata</taxon>
        <taxon>Vertebrata</taxon>
        <taxon>Euteleostomi</taxon>
        <taxon>Mammalia</taxon>
        <taxon>Eutheria</taxon>
        <taxon>Euarchontoglires</taxon>
        <taxon>Glires</taxon>
        <taxon>Rodentia</taxon>
        <taxon>Hystricomorpha</taxon>
        <taxon>Bathyergidae</taxon>
        <taxon>Heterocephalus</taxon>
    </lineage>
</organism>
<accession>A0AAX6S575</accession>
<keyword evidence="4 6" id="KW-0472">Membrane</keyword>
<proteinExistence type="predicted"/>
<reference evidence="8" key="1">
    <citation type="submission" date="2025-08" db="UniProtKB">
        <authorList>
            <consortium name="RefSeq"/>
        </authorList>
    </citation>
    <scope>IDENTIFICATION</scope>
</reference>
<dbReference type="GO" id="GO:0005886">
    <property type="term" value="C:plasma membrane"/>
    <property type="evidence" value="ECO:0007669"/>
    <property type="project" value="TreeGrafter"/>
</dbReference>
<evidence type="ECO:0000256" key="1">
    <source>
        <dbReference type="ARBA" id="ARBA00004141"/>
    </source>
</evidence>
<keyword evidence="2 6" id="KW-0812">Transmembrane</keyword>
<dbReference type="GeneID" id="101718324"/>
<dbReference type="CTD" id="441631"/>
<evidence type="ECO:0000256" key="3">
    <source>
        <dbReference type="ARBA" id="ARBA00022989"/>
    </source>
</evidence>
<evidence type="ECO:0000256" key="4">
    <source>
        <dbReference type="ARBA" id="ARBA00023136"/>
    </source>
</evidence>
<dbReference type="PANTHER" id="PTHR19282:SF198">
    <property type="entry name" value="TETRASPANIN-11"/>
    <property type="match status" value="1"/>
</dbReference>
<keyword evidence="7" id="KW-1185">Reference proteome</keyword>
<dbReference type="PRINTS" id="PR00259">
    <property type="entry name" value="TMFOUR"/>
</dbReference>
<evidence type="ECO:0000313" key="8">
    <source>
        <dbReference type="RefSeq" id="XP_021103809.1"/>
    </source>
</evidence>